<dbReference type="Pfam" id="PF09364">
    <property type="entry name" value="XFP_N"/>
    <property type="match status" value="1"/>
</dbReference>
<evidence type="ECO:0000313" key="8">
    <source>
        <dbReference type="Proteomes" id="UP000467214"/>
    </source>
</evidence>
<evidence type="ECO:0000256" key="4">
    <source>
        <dbReference type="ARBA" id="ARBA00023239"/>
    </source>
</evidence>
<dbReference type="InterPro" id="IPR018970">
    <property type="entry name" value="Xul5P/Fru6P_PKetolase_N"/>
</dbReference>
<dbReference type="Gene3D" id="3.40.50.920">
    <property type="match status" value="1"/>
</dbReference>
<dbReference type="Pfam" id="PF03894">
    <property type="entry name" value="XFP"/>
    <property type="match status" value="1"/>
</dbReference>
<evidence type="ECO:0000313" key="7">
    <source>
        <dbReference type="EMBL" id="MXR37210.1"/>
    </source>
</evidence>
<sequence length="783" mass="83866">MVMDDEARQYQGEREAALYRAADADFAAWAQGVGSVVHGSATQLAVYKLAGRLLAAGKVNSRADVYAQLHAADVLACAGMWLVAHMTYAERVYLDGRALDSVDFKAQPEGHTGGSLNMVVAYLGYMAANSLTGHTRAWLMGQGHCVAAIDACNVLLDNMSPAHAARYALSETGLSRLAADFYSYQMDCPLGSHVNAYTAGGLIEGGYLGFAELQYVHMPLPGERLVAFLSDGAFEEQRGSDWMSRWWRSADSGLVVPVMIANGRRIDQKTSMGRPDGVGWFCRHLTLNGFAPMLIDGRDPAAFACAILEAEDRLEATAEAVASGRAVLPLPLPYIVAETVKGWGFPGAGTNAAHNLPLCANPYLDAAARAEFHAGASVLYQCLPAILEARATLSRHDAQGRLRERDNALACRNVPIPQLPLPVLEPGGSSSPMDALDSAFCALIDANPGLRVRVGNPDEMRSNHLCRTLDKLKHRVLAPEAGIAEAQDGCVITALNEEAVVCAALANKGGLSLVASYEAFAVKMLGAIRQEVIFARHLRAAGRTPHWLSVPVISTSHTWENGKNEQSHQDTTLAEALLGEMADSCRVLFPFDAATAVAALLSCYGSHGQVCNLIVPKRVQPQHLDMACARQALAQGWVRIAHSGESSPQVQLLAMGAAQLNEMLAASVVLAQHGVAHEVIALIEPARLRAPRDAAEAAYCLSAEAREHVFPAGSLRLLLTHTRPEVMSGILWPLASSARIWRALGYINQGGTLDEEKMLHANCASRHHVLACLSGELGRQLDA</sequence>
<dbReference type="InterPro" id="IPR009014">
    <property type="entry name" value="Transketo_C/PFOR_II"/>
</dbReference>
<comment type="similarity">
    <text evidence="2">Belongs to the XFP family.</text>
</comment>
<keyword evidence="4" id="KW-0456">Lyase</keyword>
<comment type="caution">
    <text evidence="7">The sequence shown here is derived from an EMBL/GenBank/DDBJ whole genome shotgun (WGS) entry which is preliminary data.</text>
</comment>
<accession>A0A845BP95</accession>
<dbReference type="GO" id="GO:0016832">
    <property type="term" value="F:aldehyde-lyase activity"/>
    <property type="evidence" value="ECO:0007669"/>
    <property type="project" value="InterPro"/>
</dbReference>
<proteinExistence type="inferred from homology"/>
<dbReference type="GO" id="GO:0005975">
    <property type="term" value="P:carbohydrate metabolic process"/>
    <property type="evidence" value="ECO:0007669"/>
    <property type="project" value="InterPro"/>
</dbReference>
<gene>
    <name evidence="7" type="ORF">GQF02_09525</name>
</gene>
<protein>
    <submittedName>
        <fullName evidence="7">Xylulose 5-phosphate 3-epimerase</fullName>
    </submittedName>
</protein>
<dbReference type="Proteomes" id="UP000467214">
    <property type="component" value="Unassembled WGS sequence"/>
</dbReference>
<dbReference type="RefSeq" id="WP_160796636.1">
    <property type="nucleotide sequence ID" value="NZ_WSSB01000007.1"/>
</dbReference>
<dbReference type="AlphaFoldDB" id="A0A845BP95"/>
<dbReference type="Pfam" id="PF09363">
    <property type="entry name" value="XFP_C"/>
    <property type="match status" value="1"/>
</dbReference>
<evidence type="ECO:0000259" key="6">
    <source>
        <dbReference type="Pfam" id="PF09364"/>
    </source>
</evidence>
<evidence type="ECO:0000259" key="5">
    <source>
        <dbReference type="Pfam" id="PF09363"/>
    </source>
</evidence>
<dbReference type="SUPFAM" id="SSF52518">
    <property type="entry name" value="Thiamin diphosphate-binding fold (THDP-binding)"/>
    <property type="match status" value="2"/>
</dbReference>
<keyword evidence="3" id="KW-0786">Thiamine pyrophosphate</keyword>
<dbReference type="InterPro" id="IPR029061">
    <property type="entry name" value="THDP-binding"/>
</dbReference>
<dbReference type="InterPro" id="IPR018969">
    <property type="entry name" value="Xul5P/Fru6P_PKetolase_C"/>
</dbReference>
<reference evidence="7 8" key="1">
    <citation type="submission" date="2019-12" db="EMBL/GenBank/DDBJ databases">
        <title>Neisseriaceae gen. nov. sp. Genome sequencing and assembly.</title>
        <authorList>
            <person name="Liu Z."/>
            <person name="Li A."/>
        </authorList>
    </citation>
    <scope>NUCLEOTIDE SEQUENCE [LARGE SCALE GENOMIC DNA]</scope>
    <source>
        <strain evidence="7 8">B2N2-7</strain>
    </source>
</reference>
<evidence type="ECO:0000256" key="3">
    <source>
        <dbReference type="ARBA" id="ARBA00023052"/>
    </source>
</evidence>
<feature type="domain" description="Xylulose 5-phosphate/Fructose 6-phosphate phosphoketolase N-terminal" evidence="6">
    <location>
        <begin position="77"/>
        <end position="346"/>
    </location>
</feature>
<keyword evidence="8" id="KW-1185">Reference proteome</keyword>
<comment type="cofactor">
    <cofactor evidence="1">
        <name>thiamine diphosphate</name>
        <dbReference type="ChEBI" id="CHEBI:58937"/>
    </cofactor>
</comment>
<name>A0A845BP95_9NEIS</name>
<organism evidence="7 8">
    <name type="scientific">Craterilacuibacter sinensis</name>
    <dbReference type="NCBI Taxonomy" id="2686017"/>
    <lineage>
        <taxon>Bacteria</taxon>
        <taxon>Pseudomonadati</taxon>
        <taxon>Pseudomonadota</taxon>
        <taxon>Betaproteobacteria</taxon>
        <taxon>Neisseriales</taxon>
        <taxon>Neisseriaceae</taxon>
        <taxon>Craterilacuibacter</taxon>
    </lineage>
</organism>
<evidence type="ECO:0000256" key="1">
    <source>
        <dbReference type="ARBA" id="ARBA00001964"/>
    </source>
</evidence>
<evidence type="ECO:0000256" key="2">
    <source>
        <dbReference type="ARBA" id="ARBA00005623"/>
    </source>
</evidence>
<feature type="domain" description="Xylulose 5-phosphate/Fructose 6-phosphate phosphoketolase C-terminal" evidence="5">
    <location>
        <begin position="617"/>
        <end position="770"/>
    </location>
</feature>
<dbReference type="EMBL" id="WSSB01000007">
    <property type="protein sequence ID" value="MXR37210.1"/>
    <property type="molecule type" value="Genomic_DNA"/>
</dbReference>
<dbReference type="PANTHER" id="PTHR31273">
    <property type="entry name" value="PHOSPHOKETOLASE-RELATED"/>
    <property type="match status" value="1"/>
</dbReference>
<dbReference type="Gene3D" id="3.40.50.970">
    <property type="match status" value="2"/>
</dbReference>
<dbReference type="InterPro" id="IPR005593">
    <property type="entry name" value="Xul5P/Fru6P_PKetolase"/>
</dbReference>
<dbReference type="PANTHER" id="PTHR31273:SF0">
    <property type="entry name" value="PHOSPHOKETOLASE-RELATED"/>
    <property type="match status" value="1"/>
</dbReference>